<feature type="active site" evidence="2">
    <location>
        <position position="295"/>
    </location>
</feature>
<dbReference type="PANTHER" id="PTHR47966:SF51">
    <property type="entry name" value="BETA-SITE APP-CLEAVING ENZYME, ISOFORM A-RELATED"/>
    <property type="match status" value="1"/>
</dbReference>
<keyword evidence="4" id="KW-1133">Transmembrane helix</keyword>
<dbReference type="AlphaFoldDB" id="A9UPE0"/>
<feature type="active site" evidence="2">
    <location>
        <position position="65"/>
    </location>
</feature>
<dbReference type="Gene3D" id="2.40.70.10">
    <property type="entry name" value="Acid Proteases"/>
    <property type="match status" value="2"/>
</dbReference>
<keyword evidence="5" id="KW-0732">Signal</keyword>
<dbReference type="SUPFAM" id="SSF50630">
    <property type="entry name" value="Acid proteases"/>
    <property type="match status" value="1"/>
</dbReference>
<keyword evidence="3" id="KW-0378">Hydrolase</keyword>
<dbReference type="InParanoid" id="A9UPE0"/>
<dbReference type="Pfam" id="PF00026">
    <property type="entry name" value="Asp"/>
    <property type="match status" value="1"/>
</dbReference>
<dbReference type="STRING" id="81824.A9UPE0"/>
<sequence>MRIAAWSGPGLALLTLLIAGSGWAVTSAATDDDIAENLQIIKLGYDGSYVGHVEIDGQQFPLLFDTGSDNLVVPASTCAKCSGNDCISNNFNQDCSCKSGVNIDSVQPLKCSDSHCSAPDALTCGPVPHLEDCECSASSNELLNGECYGDGTGYFGLVVSGRVQLGSLSTSCVYSIYEYMIESFACGTALSVGILGLAFRSINSLNVTNPVQQLALDGQIANTFSMCLAAPTSRYVVPIGGAGVFVLGGIGPDYLYTGDVAWANVVSETFYEMDVLNIVSGGVQMDIENMVFILDSGTTDLVLPTSLYRSVMHTLTEDGLIIKFRSSEANGEPVTIVIQNNIDSFGIVSSGVDNGEVILGQPSFWGYHVTFDRDKSRVGFAVQGNCNYGHSNNGLSTVQIVFIVLALVLLVTGVIFFLHYMQSRRKAANYGRLSHSLIENAEPIGQANEASNSTETSPSS</sequence>
<dbReference type="InterPro" id="IPR021109">
    <property type="entry name" value="Peptidase_aspartic_dom_sf"/>
</dbReference>
<dbReference type="InterPro" id="IPR001969">
    <property type="entry name" value="Aspartic_peptidase_AS"/>
</dbReference>
<dbReference type="OMA" id="KMANIGW"/>
<feature type="transmembrane region" description="Helical" evidence="4">
    <location>
        <begin position="400"/>
        <end position="420"/>
    </location>
</feature>
<dbReference type="GO" id="GO:0006508">
    <property type="term" value="P:proteolysis"/>
    <property type="evidence" value="ECO:0000318"/>
    <property type="project" value="GO_Central"/>
</dbReference>
<proteinExistence type="inferred from homology"/>
<organism evidence="7 8">
    <name type="scientific">Monosiga brevicollis</name>
    <name type="common">Choanoflagellate</name>
    <dbReference type="NCBI Taxonomy" id="81824"/>
    <lineage>
        <taxon>Eukaryota</taxon>
        <taxon>Choanoflagellata</taxon>
        <taxon>Craspedida</taxon>
        <taxon>Salpingoecidae</taxon>
        <taxon>Monosiga</taxon>
    </lineage>
</organism>
<comment type="similarity">
    <text evidence="1 3">Belongs to the peptidase A1 family.</text>
</comment>
<evidence type="ECO:0000256" key="1">
    <source>
        <dbReference type="ARBA" id="ARBA00007447"/>
    </source>
</evidence>
<accession>A9UPE0</accession>
<reference evidence="7 8" key="1">
    <citation type="journal article" date="2008" name="Nature">
        <title>The genome of the choanoflagellate Monosiga brevicollis and the origin of metazoans.</title>
        <authorList>
            <consortium name="JGI Sequencing"/>
            <person name="King N."/>
            <person name="Westbrook M.J."/>
            <person name="Young S.L."/>
            <person name="Kuo A."/>
            <person name="Abedin M."/>
            <person name="Chapman J."/>
            <person name="Fairclough S."/>
            <person name="Hellsten U."/>
            <person name="Isogai Y."/>
            <person name="Letunic I."/>
            <person name="Marr M."/>
            <person name="Pincus D."/>
            <person name="Putnam N."/>
            <person name="Rokas A."/>
            <person name="Wright K.J."/>
            <person name="Zuzow R."/>
            <person name="Dirks W."/>
            <person name="Good M."/>
            <person name="Goodstein D."/>
            <person name="Lemons D."/>
            <person name="Li W."/>
            <person name="Lyons J.B."/>
            <person name="Morris A."/>
            <person name="Nichols S."/>
            <person name="Richter D.J."/>
            <person name="Salamov A."/>
            <person name="Bork P."/>
            <person name="Lim W.A."/>
            <person name="Manning G."/>
            <person name="Miller W.T."/>
            <person name="McGinnis W."/>
            <person name="Shapiro H."/>
            <person name="Tjian R."/>
            <person name="Grigoriev I.V."/>
            <person name="Rokhsar D."/>
        </authorList>
    </citation>
    <scope>NUCLEOTIDE SEQUENCE [LARGE SCALE GENOMIC DNA]</scope>
    <source>
        <strain evidence="8">MX1 / ATCC 50154</strain>
    </source>
</reference>
<dbReference type="PROSITE" id="PS51767">
    <property type="entry name" value="PEPTIDASE_A1"/>
    <property type="match status" value="1"/>
</dbReference>
<keyword evidence="4" id="KW-0472">Membrane</keyword>
<feature type="domain" description="Peptidase A1" evidence="6">
    <location>
        <begin position="49"/>
        <end position="415"/>
    </location>
</feature>
<dbReference type="InterPro" id="IPR033121">
    <property type="entry name" value="PEPTIDASE_A1"/>
</dbReference>
<dbReference type="InterPro" id="IPR001461">
    <property type="entry name" value="Aspartic_peptidase_A1"/>
</dbReference>
<keyword evidence="8" id="KW-1185">Reference proteome</keyword>
<name>A9UPE0_MONBE</name>
<feature type="signal peptide" evidence="5">
    <location>
        <begin position="1"/>
        <end position="28"/>
    </location>
</feature>
<keyword evidence="3" id="KW-0645">Protease</keyword>
<evidence type="ECO:0000256" key="3">
    <source>
        <dbReference type="RuleBase" id="RU000454"/>
    </source>
</evidence>
<evidence type="ECO:0000313" key="8">
    <source>
        <dbReference type="Proteomes" id="UP000001357"/>
    </source>
</evidence>
<feature type="chain" id="PRO_5002742283" description="Peptidase A1 domain-containing protein" evidence="5">
    <location>
        <begin position="29"/>
        <end position="460"/>
    </location>
</feature>
<evidence type="ECO:0000256" key="2">
    <source>
        <dbReference type="PIRSR" id="PIRSR601461-1"/>
    </source>
</evidence>
<evidence type="ECO:0000313" key="7">
    <source>
        <dbReference type="EMBL" id="EDQ92403.1"/>
    </source>
</evidence>
<dbReference type="PANTHER" id="PTHR47966">
    <property type="entry name" value="BETA-SITE APP-CLEAVING ENZYME, ISOFORM A-RELATED"/>
    <property type="match status" value="1"/>
</dbReference>
<keyword evidence="3" id="KW-0064">Aspartyl protease</keyword>
<evidence type="ECO:0000256" key="4">
    <source>
        <dbReference type="SAM" id="Phobius"/>
    </source>
</evidence>
<dbReference type="PROSITE" id="PS00141">
    <property type="entry name" value="ASP_PROTEASE"/>
    <property type="match status" value="2"/>
</dbReference>
<dbReference type="GO" id="GO:0004190">
    <property type="term" value="F:aspartic-type endopeptidase activity"/>
    <property type="evidence" value="ECO:0000318"/>
    <property type="project" value="GO_Central"/>
</dbReference>
<evidence type="ECO:0000259" key="6">
    <source>
        <dbReference type="PROSITE" id="PS51767"/>
    </source>
</evidence>
<dbReference type="Proteomes" id="UP000001357">
    <property type="component" value="Unassembled WGS sequence"/>
</dbReference>
<dbReference type="KEGG" id="mbr:MONBRDRAFT_30808"/>
<evidence type="ECO:0000256" key="5">
    <source>
        <dbReference type="SAM" id="SignalP"/>
    </source>
</evidence>
<dbReference type="RefSeq" id="XP_001742165.1">
    <property type="nucleotide sequence ID" value="XM_001742113.1"/>
</dbReference>
<dbReference type="PRINTS" id="PR00792">
    <property type="entry name" value="PEPSIN"/>
</dbReference>
<dbReference type="GeneID" id="5887654"/>
<keyword evidence="4" id="KW-0812">Transmembrane</keyword>
<dbReference type="InterPro" id="IPR034164">
    <property type="entry name" value="Pepsin-like_dom"/>
</dbReference>
<dbReference type="EMBL" id="CH991543">
    <property type="protein sequence ID" value="EDQ92403.1"/>
    <property type="molecule type" value="Genomic_DNA"/>
</dbReference>
<gene>
    <name evidence="7" type="ORF">MONBRDRAFT_30808</name>
</gene>
<dbReference type="CDD" id="cd05471">
    <property type="entry name" value="pepsin_like"/>
    <property type="match status" value="1"/>
</dbReference>
<dbReference type="eggNOG" id="KOG1339">
    <property type="taxonomic scope" value="Eukaryota"/>
</dbReference>
<protein>
    <recommendedName>
        <fullName evidence="6">Peptidase A1 domain-containing protein</fullName>
    </recommendedName>
</protein>